<dbReference type="EMBL" id="CP136894">
    <property type="protein sequence ID" value="WOL08387.1"/>
    <property type="molecule type" value="Genomic_DNA"/>
</dbReference>
<dbReference type="Pfam" id="PF03195">
    <property type="entry name" value="LOB"/>
    <property type="match status" value="1"/>
</dbReference>
<sequence length="149" mass="16765">MDSASSRAARHRTCAACRFQRRKCKPNCIFAAFFPADKKQIFENAHRLYDVRNMEKMVEHLDPEQRAEAMKTIIYESEVHAADPIGGCRRIIGKLETELQLACAELDHVRRELEASRGRAQAMVGAEMLAPPIGAAEPEARCFLLTPLP</sequence>
<dbReference type="PANTHER" id="PTHR31301">
    <property type="entry name" value="LOB DOMAIN-CONTAINING PROTEIN 4-RELATED"/>
    <property type="match status" value="1"/>
</dbReference>
<protein>
    <submittedName>
        <fullName evidence="3">LOB domain-containing protein 7-like</fullName>
    </submittedName>
</protein>
<dbReference type="InterPro" id="IPR004883">
    <property type="entry name" value="LOB"/>
</dbReference>
<evidence type="ECO:0000256" key="1">
    <source>
        <dbReference type="ARBA" id="ARBA00005474"/>
    </source>
</evidence>
<dbReference type="AlphaFoldDB" id="A0AAQ3KLX4"/>
<reference evidence="3 4" key="1">
    <citation type="submission" date="2023-10" db="EMBL/GenBank/DDBJ databases">
        <title>Chromosome-scale genome assembly provides insights into flower coloration mechanisms of Canna indica.</title>
        <authorList>
            <person name="Li C."/>
        </authorList>
    </citation>
    <scope>NUCLEOTIDE SEQUENCE [LARGE SCALE GENOMIC DNA]</scope>
    <source>
        <tissue evidence="3">Flower</tissue>
    </source>
</reference>
<name>A0AAQ3KLX4_9LILI</name>
<dbReference type="Proteomes" id="UP001327560">
    <property type="component" value="Chromosome 5"/>
</dbReference>
<feature type="domain" description="LOB" evidence="2">
    <location>
        <begin position="12"/>
        <end position="113"/>
    </location>
</feature>
<evidence type="ECO:0000259" key="2">
    <source>
        <dbReference type="PROSITE" id="PS50891"/>
    </source>
</evidence>
<dbReference type="PROSITE" id="PS50891">
    <property type="entry name" value="LOB"/>
    <property type="match status" value="1"/>
</dbReference>
<dbReference type="PANTHER" id="PTHR31301:SF186">
    <property type="entry name" value="OS09G0364100 PROTEIN"/>
    <property type="match status" value="1"/>
</dbReference>
<gene>
    <name evidence="3" type="ORF">Cni_G17140</name>
</gene>
<organism evidence="3 4">
    <name type="scientific">Canna indica</name>
    <name type="common">Indian-shot</name>
    <dbReference type="NCBI Taxonomy" id="4628"/>
    <lineage>
        <taxon>Eukaryota</taxon>
        <taxon>Viridiplantae</taxon>
        <taxon>Streptophyta</taxon>
        <taxon>Embryophyta</taxon>
        <taxon>Tracheophyta</taxon>
        <taxon>Spermatophyta</taxon>
        <taxon>Magnoliopsida</taxon>
        <taxon>Liliopsida</taxon>
        <taxon>Zingiberales</taxon>
        <taxon>Cannaceae</taxon>
        <taxon>Canna</taxon>
    </lineage>
</organism>
<evidence type="ECO:0000313" key="4">
    <source>
        <dbReference type="Proteomes" id="UP001327560"/>
    </source>
</evidence>
<evidence type="ECO:0000313" key="3">
    <source>
        <dbReference type="EMBL" id="WOL08387.1"/>
    </source>
</evidence>
<proteinExistence type="inferred from homology"/>
<accession>A0AAQ3KLX4</accession>
<keyword evidence="4" id="KW-1185">Reference proteome</keyword>
<comment type="similarity">
    <text evidence="1">Belongs to the LOB domain-containing protein family.</text>
</comment>